<sequence>MAKKKAFGRLAKYVHPLEAMVAFRRHYSIPNDVGLEYRHWEDVLPSWLGDRVIPVAAIIEGGVRFLLDPLLVEFLNFFNLSPTQVSPNIFRIVMGVVELNHRLGLSLTVHDIVATYILYSTKNEAYSLRPRVMDRTLVNGLPDTHKDMSDDYLLVTAAWHLPNQRCPTTDGTQANEQRKPRERLIDYAGLQIAYNSEVCTDDFGQPRSAFLLLRYIPSAKTFLTCRKVKSIEVAQQVVENQPAPHHNIRYMIGFSLKDFLPPRPTPAVETAVPKDNPPRKRKAVERGSSSQPEGGAKIQEIPRSSPLSGPSPPSQPRMMLLGNEAMRSSAAILPMGDGMGAKVASSLCQAAGLPTDMAEWKRSTNPKVIDNLRRGLMMGSLVIEDRYRSQVEELRKAIGLANRYFAAKKAVVEADKRARAELQKRTEVEESLKITLDSNLAAEEKLKAFEAWLAEAEESTFARGRREAELDIARQLTGIYNESFQEGWKTLFTWSRSGEAPFRPLRDLPYSDAPIGVFLGHSYPGDQNGSSYPCLDGHDLGCESLIIPERIRVYAFDRSFWGILTLVFLGHSYTGDRNRSSYPCLDGHDLGCESLITPEWIRVYAFDRFFAARSGRQPSGSGLNPFFPQPDLIPWRDLSRWDHSVLYGLSVDRSQEG</sequence>
<gene>
    <name evidence="2" type="ORF">FSB_LOCUS59078</name>
</gene>
<organism evidence="2">
    <name type="scientific">Fagus sylvatica</name>
    <name type="common">Beechnut</name>
    <dbReference type="NCBI Taxonomy" id="28930"/>
    <lineage>
        <taxon>Eukaryota</taxon>
        <taxon>Viridiplantae</taxon>
        <taxon>Streptophyta</taxon>
        <taxon>Embryophyta</taxon>
        <taxon>Tracheophyta</taxon>
        <taxon>Spermatophyta</taxon>
        <taxon>Magnoliopsida</taxon>
        <taxon>eudicotyledons</taxon>
        <taxon>Gunneridae</taxon>
        <taxon>Pentapetalae</taxon>
        <taxon>rosids</taxon>
        <taxon>fabids</taxon>
        <taxon>Fagales</taxon>
        <taxon>Fagaceae</taxon>
        <taxon>Fagus</taxon>
    </lineage>
</organism>
<protein>
    <submittedName>
        <fullName evidence="2">Uncharacterized protein</fullName>
    </submittedName>
</protein>
<evidence type="ECO:0000256" key="1">
    <source>
        <dbReference type="SAM" id="MobiDB-lite"/>
    </source>
</evidence>
<name>A0A2N9J0W8_FAGSY</name>
<dbReference type="EMBL" id="OIVN01006349">
    <property type="protein sequence ID" value="SPD31196.1"/>
    <property type="molecule type" value="Genomic_DNA"/>
</dbReference>
<proteinExistence type="predicted"/>
<evidence type="ECO:0000313" key="2">
    <source>
        <dbReference type="EMBL" id="SPD31196.1"/>
    </source>
</evidence>
<feature type="region of interest" description="Disordered" evidence="1">
    <location>
        <begin position="265"/>
        <end position="319"/>
    </location>
</feature>
<dbReference type="AlphaFoldDB" id="A0A2N9J0W8"/>
<reference evidence="2" key="1">
    <citation type="submission" date="2018-02" db="EMBL/GenBank/DDBJ databases">
        <authorList>
            <person name="Cohen D.B."/>
            <person name="Kent A.D."/>
        </authorList>
    </citation>
    <scope>NUCLEOTIDE SEQUENCE</scope>
</reference>
<accession>A0A2N9J0W8</accession>